<evidence type="ECO:0000313" key="1">
    <source>
        <dbReference type="EMBL" id="KAH3702900.1"/>
    </source>
</evidence>
<dbReference type="AlphaFoldDB" id="A0A9D4BH24"/>
<reference evidence="1" key="2">
    <citation type="submission" date="2020-11" db="EMBL/GenBank/DDBJ databases">
        <authorList>
            <person name="McCartney M.A."/>
            <person name="Auch B."/>
            <person name="Kono T."/>
            <person name="Mallez S."/>
            <person name="Becker A."/>
            <person name="Gohl D.M."/>
            <person name="Silverstein K.A.T."/>
            <person name="Koren S."/>
            <person name="Bechman K.B."/>
            <person name="Herman A."/>
            <person name="Abrahante J.E."/>
            <person name="Garbe J."/>
        </authorList>
    </citation>
    <scope>NUCLEOTIDE SEQUENCE</scope>
    <source>
        <strain evidence="1">Duluth1</strain>
        <tissue evidence="1">Whole animal</tissue>
    </source>
</reference>
<reference evidence="1" key="1">
    <citation type="journal article" date="2019" name="bioRxiv">
        <title>The Genome of the Zebra Mussel, Dreissena polymorpha: A Resource for Invasive Species Research.</title>
        <authorList>
            <person name="McCartney M.A."/>
            <person name="Auch B."/>
            <person name="Kono T."/>
            <person name="Mallez S."/>
            <person name="Zhang Y."/>
            <person name="Obille A."/>
            <person name="Becker A."/>
            <person name="Abrahante J.E."/>
            <person name="Garbe J."/>
            <person name="Badalamenti J.P."/>
            <person name="Herman A."/>
            <person name="Mangelson H."/>
            <person name="Liachko I."/>
            <person name="Sullivan S."/>
            <person name="Sone E.D."/>
            <person name="Koren S."/>
            <person name="Silverstein K.A.T."/>
            <person name="Beckman K.B."/>
            <person name="Gohl D.M."/>
        </authorList>
    </citation>
    <scope>NUCLEOTIDE SEQUENCE</scope>
    <source>
        <strain evidence="1">Duluth1</strain>
        <tissue evidence="1">Whole animal</tissue>
    </source>
</reference>
<proteinExistence type="predicted"/>
<dbReference type="Proteomes" id="UP000828390">
    <property type="component" value="Unassembled WGS sequence"/>
</dbReference>
<name>A0A9D4BH24_DREPO</name>
<organism evidence="1 2">
    <name type="scientific">Dreissena polymorpha</name>
    <name type="common">Zebra mussel</name>
    <name type="synonym">Mytilus polymorpha</name>
    <dbReference type="NCBI Taxonomy" id="45954"/>
    <lineage>
        <taxon>Eukaryota</taxon>
        <taxon>Metazoa</taxon>
        <taxon>Spiralia</taxon>
        <taxon>Lophotrochozoa</taxon>
        <taxon>Mollusca</taxon>
        <taxon>Bivalvia</taxon>
        <taxon>Autobranchia</taxon>
        <taxon>Heteroconchia</taxon>
        <taxon>Euheterodonta</taxon>
        <taxon>Imparidentia</taxon>
        <taxon>Neoheterodontei</taxon>
        <taxon>Myida</taxon>
        <taxon>Dreissenoidea</taxon>
        <taxon>Dreissenidae</taxon>
        <taxon>Dreissena</taxon>
    </lineage>
</organism>
<gene>
    <name evidence="1" type="ORF">DPMN_077927</name>
</gene>
<accession>A0A9D4BH24</accession>
<sequence length="395" mass="43309">MLRLAQLIICIYVVIVVIDAFSGLPQFDSGWLPLEAQSKNCTLQVPHGLGQVPRLVEVQVKSIEEPNLGFIFKAIGNGERDDDLNELYGGAIYIYNAIDVVVFLPNKYNHYAVGAGINTGQSPYWIGPNIQTSRQVNVRVRCWLETALPVPCYVTSSTVFMKAGSKNPNETFLELHHQISKCPDIVKVRARLTDGLDAGYYTDAQGTTLYNKGNETSGLKFGFNDVTVRVWAPYRGNVLFTRYDGWGLNPLPASASSAYLDAIAWCDVTDSYVFSQTIALNNNSSGSAVEINVPETRVELENLLIYALIKVTTGPNEGFLFETVGSAMTNSLIPRSTCSYGGVVTAFNGSTLRVWHPTYLGAFVCIADSMGNGNYSQGAKEGDMIFRIMSTLIQD</sequence>
<comment type="caution">
    <text evidence="1">The sequence shown here is derived from an EMBL/GenBank/DDBJ whole genome shotgun (WGS) entry which is preliminary data.</text>
</comment>
<evidence type="ECO:0000313" key="2">
    <source>
        <dbReference type="Proteomes" id="UP000828390"/>
    </source>
</evidence>
<dbReference type="EMBL" id="JAIWYP010000015">
    <property type="protein sequence ID" value="KAH3702900.1"/>
    <property type="molecule type" value="Genomic_DNA"/>
</dbReference>
<keyword evidence="2" id="KW-1185">Reference proteome</keyword>
<dbReference type="OrthoDB" id="6153985at2759"/>
<protein>
    <submittedName>
        <fullName evidence="1">Uncharacterized protein</fullName>
    </submittedName>
</protein>